<name>A0A6G9JV95_9GAMM</name>
<dbReference type="NCBIfam" id="TIGR00250">
    <property type="entry name" value="RNAse_H_YqgF"/>
    <property type="match status" value="1"/>
</dbReference>
<evidence type="ECO:0000256" key="1">
    <source>
        <dbReference type="ARBA" id="ARBA00022490"/>
    </source>
</evidence>
<dbReference type="PANTHER" id="PTHR33317:SF4">
    <property type="entry name" value="POLYNUCLEOTIDYL TRANSFERASE, RIBONUCLEASE H-LIKE SUPERFAMILY PROTEIN"/>
    <property type="match status" value="1"/>
</dbReference>
<keyword evidence="4 5" id="KW-0378">Hydrolase</keyword>
<proteinExistence type="inferred from homology"/>
<comment type="subcellular location">
    <subcellularLocation>
        <location evidence="5">Cytoplasm</location>
    </subcellularLocation>
</comment>
<protein>
    <recommendedName>
        <fullName evidence="5">Putative pre-16S rRNA nuclease</fullName>
        <ecNumber evidence="5">3.1.-.-</ecNumber>
    </recommendedName>
</protein>
<keyword evidence="3 5" id="KW-0540">Nuclease</keyword>
<organism evidence="7 8">
    <name type="scientific">Buchnera aphidicola</name>
    <name type="common">Microlophium carnosum</name>
    <dbReference type="NCBI Taxonomy" id="2708354"/>
    <lineage>
        <taxon>Bacteria</taxon>
        <taxon>Pseudomonadati</taxon>
        <taxon>Pseudomonadota</taxon>
        <taxon>Gammaproteobacteria</taxon>
        <taxon>Enterobacterales</taxon>
        <taxon>Erwiniaceae</taxon>
        <taxon>Buchnera</taxon>
    </lineage>
</organism>
<dbReference type="InterPro" id="IPR037027">
    <property type="entry name" value="YqgF/RNaseH-like_dom_sf"/>
</dbReference>
<dbReference type="EC" id="3.1.-.-" evidence="5"/>
<dbReference type="GO" id="GO:0016788">
    <property type="term" value="F:hydrolase activity, acting on ester bonds"/>
    <property type="evidence" value="ECO:0007669"/>
    <property type="project" value="UniProtKB-UniRule"/>
</dbReference>
<dbReference type="SMART" id="SM00732">
    <property type="entry name" value="YqgFc"/>
    <property type="match status" value="1"/>
</dbReference>
<dbReference type="HAMAP" id="MF_00651">
    <property type="entry name" value="Nuclease_YqgF"/>
    <property type="match status" value="1"/>
</dbReference>
<dbReference type="InterPro" id="IPR006641">
    <property type="entry name" value="YqgF/RNaseH-like_dom"/>
</dbReference>
<evidence type="ECO:0000256" key="3">
    <source>
        <dbReference type="ARBA" id="ARBA00022722"/>
    </source>
</evidence>
<dbReference type="GO" id="GO:0000967">
    <property type="term" value="P:rRNA 5'-end processing"/>
    <property type="evidence" value="ECO:0007669"/>
    <property type="project" value="UniProtKB-UniRule"/>
</dbReference>
<dbReference type="Gene3D" id="3.30.420.140">
    <property type="entry name" value="YqgF/RNase H-like domain"/>
    <property type="match status" value="1"/>
</dbReference>
<evidence type="ECO:0000256" key="4">
    <source>
        <dbReference type="ARBA" id="ARBA00022801"/>
    </source>
</evidence>
<dbReference type="EMBL" id="CP048747">
    <property type="protein sequence ID" value="QIQ42109.1"/>
    <property type="molecule type" value="Genomic_DNA"/>
</dbReference>
<evidence type="ECO:0000313" key="8">
    <source>
        <dbReference type="Proteomes" id="UP000503183"/>
    </source>
</evidence>
<sequence length="145" mass="16611">MIVIAFDFGIKKIGVAVGENITKKGRPLNVLNAQNGHPNWSVVKKIIQYWQPKYIIVGLPLNINGTKQDITNQSEKFANLLKYKFNIIVKMHDERLTTVEAKSIIFKKDGFKALKQDKIHSYAATIILESWLNQYFSQFSNLKNS</sequence>
<dbReference type="InterPro" id="IPR012337">
    <property type="entry name" value="RNaseH-like_sf"/>
</dbReference>
<dbReference type="AlphaFoldDB" id="A0A6G9JV95"/>
<accession>A0A6G9JV95</accession>
<dbReference type="Pfam" id="PF03652">
    <property type="entry name" value="RuvX"/>
    <property type="match status" value="1"/>
</dbReference>
<evidence type="ECO:0000256" key="2">
    <source>
        <dbReference type="ARBA" id="ARBA00022517"/>
    </source>
</evidence>
<evidence type="ECO:0000259" key="6">
    <source>
        <dbReference type="SMART" id="SM00732"/>
    </source>
</evidence>
<dbReference type="Proteomes" id="UP000503183">
    <property type="component" value="Chromosome"/>
</dbReference>
<keyword evidence="1 5" id="KW-0963">Cytoplasm</keyword>
<keyword evidence="2 5" id="KW-0690">Ribosome biogenesis</keyword>
<dbReference type="CDD" id="cd16964">
    <property type="entry name" value="YqgF"/>
    <property type="match status" value="1"/>
</dbReference>
<reference evidence="7 8" key="1">
    <citation type="submission" date="2020-04" db="EMBL/GenBank/DDBJ databases">
        <title>Parallel evolution in the integration of a co-obligate aphid symbiosis.</title>
        <authorList>
            <person name="Monnin D."/>
            <person name="Jackson R."/>
            <person name="Kiers E.T."/>
            <person name="Bunker M."/>
            <person name="Ellers J."/>
            <person name="Henry L.M."/>
        </authorList>
    </citation>
    <scope>NUCLEOTIDE SEQUENCE [LARGE SCALE GENOMIC DNA]</scope>
    <source>
        <strain evidence="7">MCAR-56B</strain>
    </source>
</reference>
<gene>
    <name evidence="7" type="primary">ruvX</name>
    <name evidence="5" type="synonym">yqgF</name>
    <name evidence="7" type="ORF">G4A98_02750</name>
</gene>
<dbReference type="InterPro" id="IPR005227">
    <property type="entry name" value="YqgF"/>
</dbReference>
<dbReference type="GO" id="GO:0004518">
    <property type="term" value="F:nuclease activity"/>
    <property type="evidence" value="ECO:0007669"/>
    <property type="project" value="UniProtKB-KW"/>
</dbReference>
<dbReference type="PANTHER" id="PTHR33317">
    <property type="entry name" value="POLYNUCLEOTIDYL TRANSFERASE, RIBONUCLEASE H-LIKE SUPERFAMILY PROTEIN"/>
    <property type="match status" value="1"/>
</dbReference>
<comment type="function">
    <text evidence="5">Could be a nuclease involved in processing of the 5'-end of pre-16S rRNA.</text>
</comment>
<comment type="similarity">
    <text evidence="5">Belongs to the YqgF HJR family.</text>
</comment>
<dbReference type="SUPFAM" id="SSF53098">
    <property type="entry name" value="Ribonuclease H-like"/>
    <property type="match status" value="1"/>
</dbReference>
<evidence type="ECO:0000313" key="7">
    <source>
        <dbReference type="EMBL" id="QIQ42109.1"/>
    </source>
</evidence>
<evidence type="ECO:0000256" key="5">
    <source>
        <dbReference type="HAMAP-Rule" id="MF_00651"/>
    </source>
</evidence>
<dbReference type="GO" id="GO:0005829">
    <property type="term" value="C:cytosol"/>
    <property type="evidence" value="ECO:0007669"/>
    <property type="project" value="TreeGrafter"/>
</dbReference>
<feature type="domain" description="YqgF/RNase H-like" evidence="6">
    <location>
        <begin position="1"/>
        <end position="101"/>
    </location>
</feature>